<feature type="transmembrane region" description="Helical" evidence="1">
    <location>
        <begin position="109"/>
        <end position="132"/>
    </location>
</feature>
<feature type="transmembrane region" description="Helical" evidence="1">
    <location>
        <begin position="152"/>
        <end position="173"/>
    </location>
</feature>
<dbReference type="AlphaFoldDB" id="A0A6G0U758"/>
<dbReference type="Proteomes" id="UP000475862">
    <property type="component" value="Unassembled WGS sequence"/>
</dbReference>
<feature type="transmembrane region" description="Helical" evidence="1">
    <location>
        <begin position="180"/>
        <end position="202"/>
    </location>
</feature>
<keyword evidence="1" id="KW-0812">Transmembrane</keyword>
<protein>
    <submittedName>
        <fullName evidence="2">Uncharacterized protein</fullName>
    </submittedName>
</protein>
<keyword evidence="3" id="KW-1185">Reference proteome</keyword>
<comment type="caution">
    <text evidence="2">The sequence shown here is derived from an EMBL/GenBank/DDBJ whole genome shotgun (WGS) entry which is preliminary data.</text>
</comment>
<accession>A0A6G0U758</accession>
<gene>
    <name evidence="2" type="ORF">AGLY_000329</name>
</gene>
<name>A0A6G0U758_APHGL</name>
<reference evidence="2 3" key="1">
    <citation type="submission" date="2019-08" db="EMBL/GenBank/DDBJ databases">
        <title>The genome of the soybean aphid Biotype 1, its phylome, world population structure and adaptation to the North American continent.</title>
        <authorList>
            <person name="Giordano R."/>
            <person name="Donthu R.K."/>
            <person name="Hernandez A.G."/>
            <person name="Wright C.L."/>
            <person name="Zimin A.V."/>
        </authorList>
    </citation>
    <scope>NUCLEOTIDE SEQUENCE [LARGE SCALE GENOMIC DNA]</scope>
    <source>
        <tissue evidence="2">Whole aphids</tissue>
    </source>
</reference>
<keyword evidence="1" id="KW-0472">Membrane</keyword>
<dbReference type="EMBL" id="VYZN01000001">
    <property type="protein sequence ID" value="KAE9544787.1"/>
    <property type="molecule type" value="Genomic_DNA"/>
</dbReference>
<keyword evidence="1" id="KW-1133">Transmembrane helix</keyword>
<evidence type="ECO:0000313" key="3">
    <source>
        <dbReference type="Proteomes" id="UP000475862"/>
    </source>
</evidence>
<sequence length="285" mass="32749">MALVYYCYGYYYLPLKEKYNDFYTYLIITSNIIVNYHLDLHLRGTGICISDNDGILFLLFLDTKLIFEERRGFGSSSKFLVWLNRQFTPELHFIPFHFTTIWLLMRIDLLFFMPELAINCCFIGISLLRISIAPLPPSTRLLVLLTYKISSSLTVSISSIGVSLLINTITNILIISQRKLFFFIVLIISKSLTSIILTHLFIVTPSFLENLSLDLPLDALVSVLCSVDSSISVSSSSSKISPSSRSSLISFFVWIVWKERRSVFIFYLCKDKDDAIQMYLNRDGR</sequence>
<proteinExistence type="predicted"/>
<organism evidence="2 3">
    <name type="scientific">Aphis glycines</name>
    <name type="common">Soybean aphid</name>
    <dbReference type="NCBI Taxonomy" id="307491"/>
    <lineage>
        <taxon>Eukaryota</taxon>
        <taxon>Metazoa</taxon>
        <taxon>Ecdysozoa</taxon>
        <taxon>Arthropoda</taxon>
        <taxon>Hexapoda</taxon>
        <taxon>Insecta</taxon>
        <taxon>Pterygota</taxon>
        <taxon>Neoptera</taxon>
        <taxon>Paraneoptera</taxon>
        <taxon>Hemiptera</taxon>
        <taxon>Sternorrhyncha</taxon>
        <taxon>Aphidomorpha</taxon>
        <taxon>Aphidoidea</taxon>
        <taxon>Aphididae</taxon>
        <taxon>Aphidini</taxon>
        <taxon>Aphis</taxon>
        <taxon>Aphis</taxon>
    </lineage>
</organism>
<evidence type="ECO:0000313" key="2">
    <source>
        <dbReference type="EMBL" id="KAE9544787.1"/>
    </source>
</evidence>
<evidence type="ECO:0000256" key="1">
    <source>
        <dbReference type="SAM" id="Phobius"/>
    </source>
</evidence>